<feature type="transmembrane region" description="Helical" evidence="1">
    <location>
        <begin position="20"/>
        <end position="41"/>
    </location>
</feature>
<evidence type="ECO:0000313" key="4">
    <source>
        <dbReference type="EMBL" id="WCO65010.1"/>
    </source>
</evidence>
<evidence type="ECO:0000256" key="1">
    <source>
        <dbReference type="SAM" id="Phobius"/>
    </source>
</evidence>
<organism evidence="4 5">
    <name type="scientific">Iamia majanohamensis</name>
    <dbReference type="NCBI Taxonomy" id="467976"/>
    <lineage>
        <taxon>Bacteria</taxon>
        <taxon>Bacillati</taxon>
        <taxon>Actinomycetota</taxon>
        <taxon>Acidimicrobiia</taxon>
        <taxon>Acidimicrobiales</taxon>
        <taxon>Iamiaceae</taxon>
        <taxon>Iamia</taxon>
    </lineage>
</organism>
<evidence type="ECO:0000313" key="5">
    <source>
        <dbReference type="Proteomes" id="UP001216390"/>
    </source>
</evidence>
<protein>
    <submittedName>
        <fullName evidence="4">MCE family protein</fullName>
    </submittedName>
</protein>
<dbReference type="PANTHER" id="PTHR33371">
    <property type="entry name" value="INTERMEMBRANE PHOSPHOLIPID TRANSPORT SYSTEM BINDING PROTEIN MLAD-RELATED"/>
    <property type="match status" value="1"/>
</dbReference>
<dbReference type="Proteomes" id="UP001216390">
    <property type="component" value="Chromosome"/>
</dbReference>
<sequence>MTALTRLRRALSGPPGRSLLKLTLYALVCLGVLAALISMIGNRPLRADTTSYQAVLPDATGLFANDEVKVAGVRVGRVTGIEVERGRAVVSFVVERDDLVLRSTTRTGIRWRNVLGQKYLYLYPQDGGEVLQEDDRLPAGNAVASAEVGELLDAVAPVLRAIDPAKANQFIRTLNDALAGNEQRVRDLLTNTATLSREVGAADEEIGSVIEGLDTVVGEVAQRDDDLDALITNVGGVSEALADRAGDLDALVVALADVGTQVDRLLRERTGDVEGTIDSLEVVAGTLREHRDDLDVGLGTLPAGLAPYGQISAYGQWFQVRATILCLAGQTTCVDETAVGDLLGGVGGATGGEGLLTSVFGFAAQGVAGP</sequence>
<feature type="domain" description="Mammalian cell entry C-terminal" evidence="3">
    <location>
        <begin position="131"/>
        <end position="308"/>
    </location>
</feature>
<dbReference type="GO" id="GO:0051701">
    <property type="term" value="P:biological process involved in interaction with host"/>
    <property type="evidence" value="ECO:0007669"/>
    <property type="project" value="TreeGrafter"/>
</dbReference>
<keyword evidence="1" id="KW-0812">Transmembrane</keyword>
<dbReference type="GO" id="GO:0005576">
    <property type="term" value="C:extracellular region"/>
    <property type="evidence" value="ECO:0007669"/>
    <property type="project" value="TreeGrafter"/>
</dbReference>
<feature type="domain" description="Mce/MlaD" evidence="2">
    <location>
        <begin position="49"/>
        <end position="124"/>
    </location>
</feature>
<dbReference type="Pfam" id="PF11887">
    <property type="entry name" value="Mce4_CUP1"/>
    <property type="match status" value="1"/>
</dbReference>
<evidence type="ECO:0000259" key="3">
    <source>
        <dbReference type="Pfam" id="PF11887"/>
    </source>
</evidence>
<dbReference type="InterPro" id="IPR003399">
    <property type="entry name" value="Mce/MlaD"/>
</dbReference>
<dbReference type="AlphaFoldDB" id="A0AAE9Y3C1"/>
<dbReference type="NCBIfam" id="TIGR00996">
    <property type="entry name" value="Mtu_fam_mce"/>
    <property type="match status" value="1"/>
</dbReference>
<dbReference type="InterPro" id="IPR005693">
    <property type="entry name" value="Mce"/>
</dbReference>
<dbReference type="Pfam" id="PF02470">
    <property type="entry name" value="MlaD"/>
    <property type="match status" value="1"/>
</dbReference>
<gene>
    <name evidence="4" type="ORF">PO878_10920</name>
</gene>
<reference evidence="4" key="1">
    <citation type="submission" date="2023-01" db="EMBL/GenBank/DDBJ databases">
        <title>The diversity of Class Acidimicrobiia in South China Sea sediment environments and the proposal of Iamia marina sp. nov., a novel species of the genus Iamia.</title>
        <authorList>
            <person name="He Y."/>
            <person name="Tian X."/>
        </authorList>
    </citation>
    <scope>NUCLEOTIDE SEQUENCE</scope>
    <source>
        <strain evidence="4">DSM 19957</strain>
    </source>
</reference>
<dbReference type="KEGG" id="ima:PO878_10920"/>
<keyword evidence="1" id="KW-0472">Membrane</keyword>
<dbReference type="PANTHER" id="PTHR33371:SF17">
    <property type="entry name" value="MCE-FAMILY PROTEIN MCE1B"/>
    <property type="match status" value="1"/>
</dbReference>
<dbReference type="EMBL" id="CP116942">
    <property type="protein sequence ID" value="WCO65010.1"/>
    <property type="molecule type" value="Genomic_DNA"/>
</dbReference>
<proteinExistence type="predicted"/>
<keyword evidence="5" id="KW-1185">Reference proteome</keyword>
<dbReference type="InterPro" id="IPR052336">
    <property type="entry name" value="MlaD_Phospholipid_Transporter"/>
</dbReference>
<accession>A0AAE9Y3C1</accession>
<dbReference type="InterPro" id="IPR024516">
    <property type="entry name" value="Mce_C"/>
</dbReference>
<evidence type="ECO:0000259" key="2">
    <source>
        <dbReference type="Pfam" id="PF02470"/>
    </source>
</evidence>
<name>A0AAE9Y3C1_9ACTN</name>
<keyword evidence="1" id="KW-1133">Transmembrane helix</keyword>
<dbReference type="RefSeq" id="WP_272734535.1">
    <property type="nucleotide sequence ID" value="NZ_CP116942.1"/>
</dbReference>